<comment type="subunit">
    <text evidence="8">Homodimer. Interacts with FtsZ.</text>
</comment>
<protein>
    <recommendedName>
        <fullName evidence="2">Cell division protein ZapA</fullName>
    </recommendedName>
    <alternativeName>
        <fullName evidence="9">Z ring-associated protein ZapA</fullName>
    </alternativeName>
</protein>
<dbReference type="Pfam" id="PF05164">
    <property type="entry name" value="ZapA"/>
    <property type="match status" value="1"/>
</dbReference>
<dbReference type="PANTHER" id="PTHR34981:SF1">
    <property type="entry name" value="CELL DIVISION PROTEIN ZAPA"/>
    <property type="match status" value="1"/>
</dbReference>
<evidence type="ECO:0000256" key="5">
    <source>
        <dbReference type="ARBA" id="ARBA00023210"/>
    </source>
</evidence>
<dbReference type="EMBL" id="JARGEQ010000092">
    <property type="protein sequence ID" value="MDF1586715.1"/>
    <property type="molecule type" value="Genomic_DNA"/>
</dbReference>
<keyword evidence="6" id="KW-0131">Cell cycle</keyword>
<evidence type="ECO:0000256" key="7">
    <source>
        <dbReference type="ARBA" id="ARBA00024910"/>
    </source>
</evidence>
<evidence type="ECO:0000256" key="9">
    <source>
        <dbReference type="ARBA" id="ARBA00033158"/>
    </source>
</evidence>
<reference evidence="10 11" key="1">
    <citation type="submission" date="2023-03" db="EMBL/GenBank/DDBJ databases">
        <title>YIM 152171 draft genome.</title>
        <authorList>
            <person name="Yang Z."/>
        </authorList>
    </citation>
    <scope>NUCLEOTIDE SEQUENCE [LARGE SCALE GENOMIC DNA]</scope>
    <source>
        <strain evidence="10 11">YIM 152171</strain>
    </source>
</reference>
<evidence type="ECO:0000256" key="1">
    <source>
        <dbReference type="ARBA" id="ARBA00004496"/>
    </source>
</evidence>
<dbReference type="AlphaFoldDB" id="A0AAP3XS69"/>
<gene>
    <name evidence="10" type="ORF">PZ740_10010</name>
</gene>
<dbReference type="InterPro" id="IPR007838">
    <property type="entry name" value="Cell_div_ZapA-like"/>
</dbReference>
<dbReference type="Gene3D" id="6.10.250.790">
    <property type="match status" value="1"/>
</dbReference>
<dbReference type="InterPro" id="IPR036192">
    <property type="entry name" value="Cell_div_ZapA-like_sf"/>
</dbReference>
<name>A0AAP3XS69_9PROT</name>
<keyword evidence="5" id="KW-0717">Septation</keyword>
<proteinExistence type="predicted"/>
<dbReference type="Proteomes" id="UP001301140">
    <property type="component" value="Unassembled WGS sequence"/>
</dbReference>
<sequence length="109" mass="12296">MPMVDITIAGRRHNLQCDEGQETRLKRLSGYIDSKASEVLRRNPQLTEARAMLLTSLLVADELMDAYEEIQQLRTRATLDAKAHEESGVKAMEKIAERLERLAGELESA</sequence>
<evidence type="ECO:0000256" key="6">
    <source>
        <dbReference type="ARBA" id="ARBA00023306"/>
    </source>
</evidence>
<keyword evidence="11" id="KW-1185">Reference proteome</keyword>
<evidence type="ECO:0000313" key="11">
    <source>
        <dbReference type="Proteomes" id="UP001301140"/>
    </source>
</evidence>
<comment type="caution">
    <text evidence="10">The sequence shown here is derived from an EMBL/GenBank/DDBJ whole genome shotgun (WGS) entry which is preliminary data.</text>
</comment>
<evidence type="ECO:0000256" key="3">
    <source>
        <dbReference type="ARBA" id="ARBA00022490"/>
    </source>
</evidence>
<evidence type="ECO:0000256" key="4">
    <source>
        <dbReference type="ARBA" id="ARBA00022618"/>
    </source>
</evidence>
<dbReference type="GO" id="GO:0043093">
    <property type="term" value="P:FtsZ-dependent cytokinesis"/>
    <property type="evidence" value="ECO:0007669"/>
    <property type="project" value="TreeGrafter"/>
</dbReference>
<organism evidence="10 11">
    <name type="scientific">Marinimicrococcus flavescens</name>
    <dbReference type="NCBI Taxonomy" id="3031815"/>
    <lineage>
        <taxon>Bacteria</taxon>
        <taxon>Pseudomonadati</taxon>
        <taxon>Pseudomonadota</taxon>
        <taxon>Alphaproteobacteria</taxon>
        <taxon>Geminicoccales</taxon>
        <taxon>Geminicoccaceae</taxon>
        <taxon>Marinimicrococcus</taxon>
    </lineage>
</organism>
<dbReference type="GO" id="GO:0030428">
    <property type="term" value="C:cell septum"/>
    <property type="evidence" value="ECO:0007669"/>
    <property type="project" value="TreeGrafter"/>
</dbReference>
<dbReference type="SUPFAM" id="SSF102829">
    <property type="entry name" value="Cell division protein ZapA-like"/>
    <property type="match status" value="1"/>
</dbReference>
<dbReference type="RefSeq" id="WP_327789133.1">
    <property type="nucleotide sequence ID" value="NZ_JARGEQ010000092.1"/>
</dbReference>
<evidence type="ECO:0000256" key="8">
    <source>
        <dbReference type="ARBA" id="ARBA00026068"/>
    </source>
</evidence>
<comment type="subcellular location">
    <subcellularLocation>
        <location evidence="1">Cytoplasm</location>
    </subcellularLocation>
</comment>
<dbReference type="PANTHER" id="PTHR34981">
    <property type="entry name" value="CELL DIVISION PROTEIN ZAPA"/>
    <property type="match status" value="1"/>
</dbReference>
<accession>A0AAP3XS69</accession>
<evidence type="ECO:0000313" key="10">
    <source>
        <dbReference type="EMBL" id="MDF1586715.1"/>
    </source>
</evidence>
<comment type="function">
    <text evidence="7">Activator of cell division through the inhibition of FtsZ GTPase activity, therefore promoting FtsZ assembly into bundles of protofilaments necessary for the formation of the division Z ring. It is recruited early at mid-cell but it is not essential for cell division.</text>
</comment>
<keyword evidence="4 10" id="KW-0132">Cell division</keyword>
<keyword evidence="3" id="KW-0963">Cytoplasm</keyword>
<dbReference type="GO" id="GO:0005829">
    <property type="term" value="C:cytosol"/>
    <property type="evidence" value="ECO:0007669"/>
    <property type="project" value="TreeGrafter"/>
</dbReference>
<dbReference type="GO" id="GO:0000917">
    <property type="term" value="P:division septum assembly"/>
    <property type="evidence" value="ECO:0007669"/>
    <property type="project" value="UniProtKB-KW"/>
</dbReference>
<dbReference type="GO" id="GO:0000921">
    <property type="term" value="P:septin ring assembly"/>
    <property type="evidence" value="ECO:0007669"/>
    <property type="project" value="TreeGrafter"/>
</dbReference>
<dbReference type="InterPro" id="IPR053712">
    <property type="entry name" value="Bac_CellDiv_Activator"/>
</dbReference>
<dbReference type="GO" id="GO:0032153">
    <property type="term" value="C:cell division site"/>
    <property type="evidence" value="ECO:0007669"/>
    <property type="project" value="TreeGrafter"/>
</dbReference>
<evidence type="ECO:0000256" key="2">
    <source>
        <dbReference type="ARBA" id="ARBA00015195"/>
    </source>
</evidence>